<keyword evidence="1" id="KW-1133">Transmembrane helix</keyword>
<feature type="transmembrane region" description="Helical" evidence="1">
    <location>
        <begin position="138"/>
        <end position="163"/>
    </location>
</feature>
<dbReference type="RefSeq" id="WP_350937596.1">
    <property type="nucleotide sequence ID" value="NZ_CP157762.1"/>
</dbReference>
<protein>
    <submittedName>
        <fullName evidence="3">MAB_1171c family putative transporter</fullName>
    </submittedName>
</protein>
<feature type="transmembrane region" description="Helical" evidence="1">
    <location>
        <begin position="29"/>
        <end position="52"/>
    </location>
</feature>
<gene>
    <name evidence="4" type="ORF">ABUL08_12325</name>
    <name evidence="3" type="ORF">VK199_12275</name>
</gene>
<feature type="transmembrane region" description="Helical" evidence="1">
    <location>
        <begin position="97"/>
        <end position="115"/>
    </location>
</feature>
<dbReference type="EMBL" id="CP157762">
    <property type="protein sequence ID" value="XBP96137.1"/>
    <property type="molecule type" value="Genomic_DNA"/>
</dbReference>
<feature type="transmembrane region" description="Helical" evidence="1">
    <location>
        <begin position="218"/>
        <end position="241"/>
    </location>
</feature>
<dbReference type="InterPro" id="IPR046675">
    <property type="entry name" value="DUF6545"/>
</dbReference>
<name>A0AAU7MFE8_9ACTN</name>
<dbReference type="AlphaFoldDB" id="A0AAU7MFE8"/>
<evidence type="ECO:0000313" key="4">
    <source>
        <dbReference type="EMBL" id="XCH76841.1"/>
    </source>
</evidence>
<feature type="transmembrane region" description="Helical" evidence="1">
    <location>
        <begin position="175"/>
        <end position="198"/>
    </location>
</feature>
<organism evidence="3">
    <name type="scientific">Micromonospora sp. CCTCC AA 2012012</name>
    <dbReference type="NCBI Taxonomy" id="3111921"/>
    <lineage>
        <taxon>Bacteria</taxon>
        <taxon>Bacillati</taxon>
        <taxon>Actinomycetota</taxon>
        <taxon>Actinomycetes</taxon>
        <taxon>Micromonosporales</taxon>
        <taxon>Micromonosporaceae</taxon>
        <taxon>Micromonospora</taxon>
    </lineage>
</organism>
<reference evidence="4" key="2">
    <citation type="submission" date="2024-06" db="EMBL/GenBank/DDBJ databases">
        <title>Micromonospora mangrovi CCTCC AA 2012012 genome sequences.</title>
        <authorList>
            <person name="Gao J."/>
        </authorList>
    </citation>
    <scope>NUCLEOTIDE SEQUENCE</scope>
    <source>
        <strain evidence="4">CCTCC AA 2012012</strain>
    </source>
</reference>
<evidence type="ECO:0000313" key="3">
    <source>
        <dbReference type="EMBL" id="XBP96137.1"/>
    </source>
</evidence>
<accession>A0AAU7MFE8</accession>
<sequence>MLDAVVLILLWLTVVLRTPSLLRGPVHRVVWLVFLGLALAKTIVFAPVTRLINEVSGRPDLITLIHHLLGVVAAVAVLRFVALVTDMDAVRPRAPQRVKVSGLVVSVVLTLLFFLSDQGIEVDLDALLSAPRMSVPTVLYWLVLEVYLGAALALATLLFWRIANKSTAKLLRIGLRIIALGTLLNTGYALVKITFILIHAAGEELPLRSAAGVLDLVLALVAALIVVGGALPASALVWRIVRAHRTVGALSPLWRLMRSLFPDVVLPYRQDRRRALVDHGEIRLLLYRRIIEIRDGILQLGAFVPAGAAEEALRFVRDAGVDETDESALAEACRIELGVRRMRAGSPPRSGRDELVAGGANIEEESEWLSRVSQAVAHSPLPARFAQWWEREHLRPTAVSG</sequence>
<keyword evidence="1" id="KW-0472">Membrane</keyword>
<feature type="transmembrane region" description="Helical" evidence="1">
    <location>
        <begin position="64"/>
        <end position="85"/>
    </location>
</feature>
<feature type="transmembrane region" description="Helical" evidence="1">
    <location>
        <begin position="6"/>
        <end position="22"/>
    </location>
</feature>
<reference evidence="3" key="1">
    <citation type="submission" date="2024-01" db="EMBL/GenBank/DDBJ databases">
        <title>The genome sequence of Micromonospora mangrovi CCTCC AA 2012012.</title>
        <authorList>
            <person name="Gao J."/>
        </authorList>
    </citation>
    <scope>NUCLEOTIDE SEQUENCE</scope>
    <source>
        <strain evidence="3">CCTCC AA 2012012</strain>
    </source>
</reference>
<evidence type="ECO:0000259" key="2">
    <source>
        <dbReference type="Pfam" id="PF20182"/>
    </source>
</evidence>
<dbReference type="EMBL" id="CP159342">
    <property type="protein sequence ID" value="XCH76841.1"/>
    <property type="molecule type" value="Genomic_DNA"/>
</dbReference>
<feature type="domain" description="DUF6545" evidence="2">
    <location>
        <begin position="241"/>
        <end position="376"/>
    </location>
</feature>
<evidence type="ECO:0000256" key="1">
    <source>
        <dbReference type="SAM" id="Phobius"/>
    </source>
</evidence>
<dbReference type="Pfam" id="PF20182">
    <property type="entry name" value="DUF6545"/>
    <property type="match status" value="1"/>
</dbReference>
<dbReference type="InterPro" id="IPR050039">
    <property type="entry name" value="MAB_1171c-like"/>
</dbReference>
<dbReference type="NCBIfam" id="NF042915">
    <property type="entry name" value="MAB_1171c_fam"/>
    <property type="match status" value="1"/>
</dbReference>
<keyword evidence="1" id="KW-0812">Transmembrane</keyword>
<proteinExistence type="predicted"/>